<reference evidence="4" key="1">
    <citation type="journal article" date="2017" name="Appl. Environ. Microbiol.">
        <title>Genomic analysis of Calderihabitans maritimus KKC1, a thermophilic hydrogenogenic carboxydotrophic bacterium isolated from marine sediment.</title>
        <authorList>
            <person name="Omae K."/>
            <person name="Yoneda Y."/>
            <person name="Fukuyama Y."/>
            <person name="Yoshida T."/>
            <person name="Sako Y."/>
        </authorList>
    </citation>
    <scope>NUCLEOTIDE SEQUENCE [LARGE SCALE GENOMIC DNA]</scope>
    <source>
        <strain evidence="4">KKC1</strain>
    </source>
</reference>
<feature type="non-terminal residue" evidence="3">
    <location>
        <position position="1"/>
    </location>
</feature>
<organism evidence="3 4">
    <name type="scientific">Calderihabitans maritimus</name>
    <dbReference type="NCBI Taxonomy" id="1246530"/>
    <lineage>
        <taxon>Bacteria</taxon>
        <taxon>Bacillati</taxon>
        <taxon>Bacillota</taxon>
        <taxon>Clostridia</taxon>
        <taxon>Neomoorellales</taxon>
        <taxon>Calderihabitantaceae</taxon>
        <taxon>Calderihabitans</taxon>
    </lineage>
</organism>
<feature type="non-terminal residue" evidence="3">
    <location>
        <position position="66"/>
    </location>
</feature>
<dbReference type="InterPro" id="IPR009620">
    <property type="entry name" value="UPF0236"/>
</dbReference>
<proteinExistence type="inferred from homology"/>
<dbReference type="AlphaFoldDB" id="A0A1Z5HWG1"/>
<evidence type="ECO:0000313" key="3">
    <source>
        <dbReference type="EMBL" id="GAW93872.1"/>
    </source>
</evidence>
<dbReference type="Proteomes" id="UP000197032">
    <property type="component" value="Unassembled WGS sequence"/>
</dbReference>
<evidence type="ECO:0000256" key="2">
    <source>
        <dbReference type="SAM" id="MobiDB-lite"/>
    </source>
</evidence>
<sequence>IEVDGFNTHMQSRQRGKRKRRETKLAVVHEGWEERQGNGEKADYRLVNPTYIPVLDTSREFWEYVR</sequence>
<dbReference type="Pfam" id="PF06782">
    <property type="entry name" value="UPF0236"/>
    <property type="match status" value="1"/>
</dbReference>
<name>A0A1Z5HWG1_9FIRM</name>
<keyword evidence="4" id="KW-1185">Reference proteome</keyword>
<evidence type="ECO:0000313" key="4">
    <source>
        <dbReference type="Proteomes" id="UP000197032"/>
    </source>
</evidence>
<feature type="compositionally biased region" description="Basic residues" evidence="2">
    <location>
        <begin position="12"/>
        <end position="21"/>
    </location>
</feature>
<gene>
    <name evidence="3" type="ORF">KKC1_29970</name>
</gene>
<accession>A0A1Z5HWG1</accession>
<dbReference type="EMBL" id="BDGJ01000177">
    <property type="protein sequence ID" value="GAW93872.1"/>
    <property type="molecule type" value="Genomic_DNA"/>
</dbReference>
<comment type="caution">
    <text evidence="3">The sequence shown here is derived from an EMBL/GenBank/DDBJ whole genome shotgun (WGS) entry which is preliminary data.</text>
</comment>
<comment type="similarity">
    <text evidence="1">Belongs to the UPF0236 family.</text>
</comment>
<protein>
    <submittedName>
        <fullName evidence="3">Uncharacterized protein</fullName>
    </submittedName>
</protein>
<feature type="region of interest" description="Disordered" evidence="2">
    <location>
        <begin position="1"/>
        <end position="21"/>
    </location>
</feature>
<evidence type="ECO:0000256" key="1">
    <source>
        <dbReference type="ARBA" id="ARBA00006539"/>
    </source>
</evidence>